<sequence length="137" mass="14442">MRCHLLLGLALLGGALGSILPDTTPLPGHNVFIVKDVAVPACQLSTLTATPPPPPPRTPCDKDCECVEGNQPARGRIYCGWCEGVGPTKGKNMASSDIIKCGPGSSKNCCNYGHFDNRCEIKKGICPNYKVFCPGGL</sequence>
<evidence type="ECO:0000313" key="3">
    <source>
        <dbReference type="Proteomes" id="UP000799444"/>
    </source>
</evidence>
<feature type="signal peptide" evidence="1">
    <location>
        <begin position="1"/>
        <end position="17"/>
    </location>
</feature>
<gene>
    <name evidence="2" type="ORF">EJ04DRAFT_567007</name>
</gene>
<feature type="chain" id="PRO_5040336890" evidence="1">
    <location>
        <begin position="18"/>
        <end position="137"/>
    </location>
</feature>
<evidence type="ECO:0000313" key="2">
    <source>
        <dbReference type="EMBL" id="KAF2731281.1"/>
    </source>
</evidence>
<proteinExistence type="predicted"/>
<reference evidence="2" key="1">
    <citation type="journal article" date="2020" name="Stud. Mycol.">
        <title>101 Dothideomycetes genomes: a test case for predicting lifestyles and emergence of pathogens.</title>
        <authorList>
            <person name="Haridas S."/>
            <person name="Albert R."/>
            <person name="Binder M."/>
            <person name="Bloem J."/>
            <person name="Labutti K."/>
            <person name="Salamov A."/>
            <person name="Andreopoulos B."/>
            <person name="Baker S."/>
            <person name="Barry K."/>
            <person name="Bills G."/>
            <person name="Bluhm B."/>
            <person name="Cannon C."/>
            <person name="Castanera R."/>
            <person name="Culley D."/>
            <person name="Daum C."/>
            <person name="Ezra D."/>
            <person name="Gonzalez J."/>
            <person name="Henrissat B."/>
            <person name="Kuo A."/>
            <person name="Liang C."/>
            <person name="Lipzen A."/>
            <person name="Lutzoni F."/>
            <person name="Magnuson J."/>
            <person name="Mondo S."/>
            <person name="Nolan M."/>
            <person name="Ohm R."/>
            <person name="Pangilinan J."/>
            <person name="Park H.-J."/>
            <person name="Ramirez L."/>
            <person name="Alfaro M."/>
            <person name="Sun H."/>
            <person name="Tritt A."/>
            <person name="Yoshinaga Y."/>
            <person name="Zwiers L.-H."/>
            <person name="Turgeon B."/>
            <person name="Goodwin S."/>
            <person name="Spatafora J."/>
            <person name="Crous P."/>
            <person name="Grigoriev I."/>
        </authorList>
    </citation>
    <scope>NUCLEOTIDE SEQUENCE</scope>
    <source>
        <strain evidence="2">CBS 125425</strain>
    </source>
</reference>
<organism evidence="2 3">
    <name type="scientific">Polyplosphaeria fusca</name>
    <dbReference type="NCBI Taxonomy" id="682080"/>
    <lineage>
        <taxon>Eukaryota</taxon>
        <taxon>Fungi</taxon>
        <taxon>Dikarya</taxon>
        <taxon>Ascomycota</taxon>
        <taxon>Pezizomycotina</taxon>
        <taxon>Dothideomycetes</taxon>
        <taxon>Pleosporomycetidae</taxon>
        <taxon>Pleosporales</taxon>
        <taxon>Tetraplosphaeriaceae</taxon>
        <taxon>Polyplosphaeria</taxon>
    </lineage>
</organism>
<dbReference type="AlphaFoldDB" id="A0A9P4UZM8"/>
<dbReference type="Proteomes" id="UP000799444">
    <property type="component" value="Unassembled WGS sequence"/>
</dbReference>
<accession>A0A9P4UZM8</accession>
<keyword evidence="1" id="KW-0732">Signal</keyword>
<dbReference type="EMBL" id="ML996199">
    <property type="protein sequence ID" value="KAF2731281.1"/>
    <property type="molecule type" value="Genomic_DNA"/>
</dbReference>
<protein>
    <submittedName>
        <fullName evidence="2">Uncharacterized protein</fullName>
    </submittedName>
</protein>
<name>A0A9P4UZM8_9PLEO</name>
<comment type="caution">
    <text evidence="2">The sequence shown here is derived from an EMBL/GenBank/DDBJ whole genome shotgun (WGS) entry which is preliminary data.</text>
</comment>
<keyword evidence="3" id="KW-1185">Reference proteome</keyword>
<evidence type="ECO:0000256" key="1">
    <source>
        <dbReference type="SAM" id="SignalP"/>
    </source>
</evidence>